<evidence type="ECO:0000313" key="10">
    <source>
        <dbReference type="EMBL" id="QMS41706.1"/>
    </source>
</evidence>
<dbReference type="SUPFAM" id="SSF47729">
    <property type="entry name" value="IHF-like DNA-binding proteins"/>
    <property type="match status" value="1"/>
</dbReference>
<comment type="similarity">
    <text evidence="2">Belongs to the relaxosome TraM family.</text>
</comment>
<keyword evidence="7" id="KW-0238">DNA-binding</keyword>
<evidence type="ECO:0000313" key="11">
    <source>
        <dbReference type="Proteomes" id="UP000480485"/>
    </source>
</evidence>
<dbReference type="EMBL" id="CP055983">
    <property type="protein sequence ID" value="QMS41706.1"/>
    <property type="molecule type" value="Genomic_DNA"/>
</dbReference>
<evidence type="ECO:0000256" key="4">
    <source>
        <dbReference type="ARBA" id="ARBA00022490"/>
    </source>
</evidence>
<keyword evidence="10" id="KW-0614">Plasmid</keyword>
<evidence type="ECO:0000313" key="9">
    <source>
        <dbReference type="EMBL" id="MWT83663.1"/>
    </source>
</evidence>
<dbReference type="RefSeq" id="WP_072279341.1">
    <property type="nucleotide sequence ID" value="NZ_BFGA01000068.1"/>
</dbReference>
<proteinExistence type="inferred from homology"/>
<dbReference type="InterPro" id="IPR007925">
    <property type="entry name" value="TRelaxosome_TraM"/>
</dbReference>
<evidence type="ECO:0000256" key="7">
    <source>
        <dbReference type="ARBA" id="ARBA00023125"/>
    </source>
</evidence>
<dbReference type="EMBL" id="WTRN01000002">
    <property type="protein sequence ID" value="MWT83663.1"/>
    <property type="molecule type" value="Genomic_DNA"/>
</dbReference>
<dbReference type="InterPro" id="IPR042073">
    <property type="entry name" value="TraM_DNA-bd"/>
</dbReference>
<keyword evidence="5" id="KW-0184">Conjugation</keyword>
<dbReference type="Proteomes" id="UP000480485">
    <property type="component" value="Unassembled WGS sequence"/>
</dbReference>
<evidence type="ECO:0000256" key="8">
    <source>
        <dbReference type="ARBA" id="ARBA00023163"/>
    </source>
</evidence>
<gene>
    <name evidence="9" type="primary">traM</name>
    <name evidence="9" type="ORF">GP954_00410</name>
    <name evidence="10" type="ORF">HVV39_27525</name>
</gene>
<dbReference type="Gene3D" id="1.10.10.450">
    <property type="entry name" value="TraM protein, DNA-binding"/>
    <property type="match status" value="1"/>
</dbReference>
<evidence type="ECO:0000256" key="1">
    <source>
        <dbReference type="ARBA" id="ARBA00004496"/>
    </source>
</evidence>
<dbReference type="InterPro" id="IPR010992">
    <property type="entry name" value="IHF-like_DNA-bd_dom_sf"/>
</dbReference>
<dbReference type="Pfam" id="PF05261">
    <property type="entry name" value="Tra_M"/>
    <property type="match status" value="1"/>
</dbReference>
<dbReference type="CDD" id="cd14804">
    <property type="entry name" value="Tra_M"/>
    <property type="match status" value="1"/>
</dbReference>
<keyword evidence="8" id="KW-0804">Transcription</keyword>
<dbReference type="NCBIfam" id="NF010267">
    <property type="entry name" value="PRK13713.1"/>
    <property type="match status" value="1"/>
</dbReference>
<dbReference type="GO" id="GO:0005737">
    <property type="term" value="C:cytoplasm"/>
    <property type="evidence" value="ECO:0007669"/>
    <property type="project" value="UniProtKB-SubCell"/>
</dbReference>
<geneLocation type="plasmid" evidence="12">
    <name>prhb01-c20_3</name>
</geneLocation>
<organism evidence="9 11">
    <name type="scientific">Escherichia coli</name>
    <dbReference type="NCBI Taxonomy" id="562"/>
    <lineage>
        <taxon>Bacteria</taxon>
        <taxon>Pseudomonadati</taxon>
        <taxon>Pseudomonadota</taxon>
        <taxon>Gammaproteobacteria</taxon>
        <taxon>Enterobacterales</taxon>
        <taxon>Enterobacteriaceae</taxon>
        <taxon>Escherichia</taxon>
    </lineage>
</organism>
<dbReference type="Gene3D" id="1.10.287.2320">
    <property type="match status" value="1"/>
</dbReference>
<dbReference type="AlphaFoldDB" id="A0A2X6YQ54"/>
<geneLocation type="plasmid" evidence="10">
    <name>pRHB01-C20_3</name>
</geneLocation>
<reference evidence="9 11" key="1">
    <citation type="submission" date="2019-12" db="EMBL/GenBank/DDBJ databases">
        <title>Enteriobacteria Tanzani isolates_8377-8380.</title>
        <authorList>
            <person name="Subbiah M."/>
            <person name="Call D."/>
        </authorList>
    </citation>
    <scope>NUCLEOTIDE SEQUENCE [LARGE SCALE GENOMIC DNA]</scope>
    <source>
        <strain evidence="9 11">8378wC7</strain>
    </source>
</reference>
<evidence type="ECO:0000313" key="12">
    <source>
        <dbReference type="Proteomes" id="UP000514533"/>
    </source>
</evidence>
<name>A0A2X6YQ54_ECOLX</name>
<keyword evidence="6" id="KW-0805">Transcription regulation</keyword>
<evidence type="ECO:0000256" key="3">
    <source>
        <dbReference type="ARBA" id="ARBA00020534"/>
    </source>
</evidence>
<keyword evidence="4" id="KW-0963">Cytoplasm</keyword>
<sequence length="131" mass="15367">MPRQNVYMKQKTLDGIRQLVDERLAEGATPADVNMSSVCSELLETGLRVVQQLKKREQEEGKNDGLTDEELFRKRLLEECMKSRLTTQAILNCMFDLTEIKSDSRHNYHELISKFKQEIRESLLEFFPEKE</sequence>
<accession>A0A2X6YQ54</accession>
<evidence type="ECO:0000256" key="6">
    <source>
        <dbReference type="ARBA" id="ARBA00023015"/>
    </source>
</evidence>
<reference evidence="10 12" key="2">
    <citation type="submission" date="2020-06" db="EMBL/GenBank/DDBJ databases">
        <title>REHAB project genomes.</title>
        <authorList>
            <person name="Shaw L.P."/>
        </authorList>
    </citation>
    <scope>NUCLEOTIDE SEQUENCE [LARGE SCALE GENOMIC DNA]</scope>
    <source>
        <strain evidence="10 12">RHB01-C20</strain>
        <plasmid evidence="12">prhb01-c20_3</plasmid>
        <plasmid evidence="10">pRHB01-C20_3</plasmid>
    </source>
</reference>
<dbReference type="Proteomes" id="UP000514533">
    <property type="component" value="Plasmid pRHB01-C20_3"/>
</dbReference>
<evidence type="ECO:0000256" key="2">
    <source>
        <dbReference type="ARBA" id="ARBA00008859"/>
    </source>
</evidence>
<protein>
    <recommendedName>
        <fullName evidence="3">Relaxosome protein TraM</fullName>
    </recommendedName>
</protein>
<dbReference type="GO" id="GO:0003677">
    <property type="term" value="F:DNA binding"/>
    <property type="evidence" value="ECO:0007669"/>
    <property type="project" value="UniProtKB-KW"/>
</dbReference>
<comment type="subcellular location">
    <subcellularLocation>
        <location evidence="1">Cytoplasm</location>
    </subcellularLocation>
</comment>
<evidence type="ECO:0000256" key="5">
    <source>
        <dbReference type="ARBA" id="ARBA00022971"/>
    </source>
</evidence>